<dbReference type="Proteomes" id="UP000199473">
    <property type="component" value="Unassembled WGS sequence"/>
</dbReference>
<feature type="coiled-coil region" evidence="1">
    <location>
        <begin position="88"/>
        <end position="129"/>
    </location>
</feature>
<organism evidence="4 5">
    <name type="scientific">Falsiroseomonas stagni DSM 19981</name>
    <dbReference type="NCBI Taxonomy" id="1123062"/>
    <lineage>
        <taxon>Bacteria</taxon>
        <taxon>Pseudomonadati</taxon>
        <taxon>Pseudomonadota</taxon>
        <taxon>Alphaproteobacteria</taxon>
        <taxon>Acetobacterales</taxon>
        <taxon>Roseomonadaceae</taxon>
        <taxon>Falsiroseomonas</taxon>
    </lineage>
</organism>
<dbReference type="OrthoDB" id="7281831at2"/>
<feature type="compositionally biased region" description="Low complexity" evidence="2">
    <location>
        <begin position="157"/>
        <end position="187"/>
    </location>
</feature>
<evidence type="ECO:0000313" key="5">
    <source>
        <dbReference type="Proteomes" id="UP000199473"/>
    </source>
</evidence>
<feature type="region of interest" description="Disordered" evidence="2">
    <location>
        <begin position="157"/>
        <end position="193"/>
    </location>
</feature>
<evidence type="ECO:0000313" key="4">
    <source>
        <dbReference type="EMBL" id="SFK40720.1"/>
    </source>
</evidence>
<evidence type="ECO:0000256" key="3">
    <source>
        <dbReference type="SAM" id="SignalP"/>
    </source>
</evidence>
<proteinExistence type="predicted"/>
<protein>
    <submittedName>
        <fullName evidence="4">TolA-binding protein</fullName>
    </submittedName>
</protein>
<feature type="region of interest" description="Disordered" evidence="2">
    <location>
        <begin position="50"/>
        <end position="84"/>
    </location>
</feature>
<feature type="signal peptide" evidence="3">
    <location>
        <begin position="1"/>
        <end position="25"/>
    </location>
</feature>
<dbReference type="SUPFAM" id="SSF48452">
    <property type="entry name" value="TPR-like"/>
    <property type="match status" value="1"/>
</dbReference>
<name>A0A1I3Z9W2_9PROT</name>
<reference evidence="4 5" key="1">
    <citation type="submission" date="2016-10" db="EMBL/GenBank/DDBJ databases">
        <authorList>
            <person name="de Groot N.N."/>
        </authorList>
    </citation>
    <scope>NUCLEOTIDE SEQUENCE [LARGE SCALE GENOMIC DNA]</scope>
    <source>
        <strain evidence="4 5">DSM 19981</strain>
    </source>
</reference>
<gene>
    <name evidence="4" type="ORF">SAMN02745775_102317</name>
</gene>
<dbReference type="RefSeq" id="WP_092958307.1">
    <property type="nucleotide sequence ID" value="NZ_FOSQ01000002.1"/>
</dbReference>
<keyword evidence="3" id="KW-0732">Signal</keyword>
<dbReference type="AlphaFoldDB" id="A0A1I3Z9W2"/>
<evidence type="ECO:0000256" key="2">
    <source>
        <dbReference type="SAM" id="MobiDB-lite"/>
    </source>
</evidence>
<dbReference type="Gene3D" id="1.25.40.10">
    <property type="entry name" value="Tetratricopeptide repeat domain"/>
    <property type="match status" value="1"/>
</dbReference>
<dbReference type="InterPro" id="IPR011990">
    <property type="entry name" value="TPR-like_helical_dom_sf"/>
</dbReference>
<dbReference type="EMBL" id="FOSQ01000002">
    <property type="protein sequence ID" value="SFK40720.1"/>
    <property type="molecule type" value="Genomic_DNA"/>
</dbReference>
<accession>A0A1I3Z9W2</accession>
<dbReference type="STRING" id="1123062.SAMN02745775_102317"/>
<keyword evidence="5" id="KW-1185">Reference proteome</keyword>
<sequence>MRLSRPLLLAALLAAPMVLAPPARAQVETREGIALQNQILQLRQEMEALRRGGAGAQPAPSGGSSVLGFGGAAPRPAQQQQAPQGELVGQLLDRVSRLEEELRSVRGRAEQAEFRERELRERVEKLTGDVDFRFQQMEAARPGGAAPAAAAPARPAAAAAAAATPPAQAGAAPQAQPAALARPPQRALQEGQAALARRDFAGAEAAAREVIAARDSARAADAQILLGDALSGKRDFAAAAIAYDDAFRRNQQGSRAPEAMLGVANALIGLNNNRDACGQLGDLRSRFPNLSGPLAERVADARRRAQCR</sequence>
<feature type="compositionally biased region" description="Low complexity" evidence="2">
    <location>
        <begin position="72"/>
        <end position="84"/>
    </location>
</feature>
<feature type="chain" id="PRO_5011521459" evidence="3">
    <location>
        <begin position="26"/>
        <end position="308"/>
    </location>
</feature>
<keyword evidence="1" id="KW-0175">Coiled coil</keyword>
<evidence type="ECO:0000256" key="1">
    <source>
        <dbReference type="SAM" id="Coils"/>
    </source>
</evidence>